<evidence type="ECO:0000313" key="1">
    <source>
        <dbReference type="EMBL" id="CAG4883168.1"/>
    </source>
</evidence>
<reference evidence="1" key="1">
    <citation type="submission" date="2021-04" db="EMBL/GenBank/DDBJ databases">
        <authorList>
            <person name="Hornung B."/>
        </authorList>
    </citation>
    <scope>NUCLEOTIDE SEQUENCE</scope>
    <source>
        <strain evidence="1">G5G6</strain>
    </source>
</reference>
<dbReference type="Proteomes" id="UP000742786">
    <property type="component" value="Unassembled WGS sequence"/>
</dbReference>
<dbReference type="EMBL" id="CAJQUM010000001">
    <property type="protein sequence ID" value="CAG4883168.1"/>
    <property type="molecule type" value="Genomic_DNA"/>
</dbReference>
<name>A0A916J4D0_9PROT</name>
<comment type="caution">
    <text evidence="1">The sequence shown here is derived from an EMBL/GenBank/DDBJ whole genome shotgun (WGS) entry which is preliminary data.</text>
</comment>
<accession>A0A916J4D0</accession>
<proteinExistence type="predicted"/>
<dbReference type="RefSeq" id="WP_220635164.1">
    <property type="nucleotide sequence ID" value="NZ_CAJQUM010000001.1"/>
</dbReference>
<dbReference type="InterPro" id="IPR035965">
    <property type="entry name" value="PAS-like_dom_sf"/>
</dbReference>
<organism evidence="1 2">
    <name type="scientific">Georgfuchsia toluolica</name>
    <dbReference type="NCBI Taxonomy" id="424218"/>
    <lineage>
        <taxon>Bacteria</taxon>
        <taxon>Pseudomonadati</taxon>
        <taxon>Pseudomonadota</taxon>
        <taxon>Betaproteobacteria</taxon>
        <taxon>Nitrosomonadales</taxon>
        <taxon>Sterolibacteriaceae</taxon>
        <taxon>Georgfuchsia</taxon>
    </lineage>
</organism>
<dbReference type="SUPFAM" id="SSF55785">
    <property type="entry name" value="PYP-like sensor domain (PAS domain)"/>
    <property type="match status" value="1"/>
</dbReference>
<sequence length="158" mass="17840">MEMNTYVESSSKRRNETQLSDRFYHDCLKALGGMEEKAAMVLDDCGEVLFCNSNGATILNSTPNMIAGKHISEFVLNMRLNAWTPGSNVAYATFTGRRNQWREYCILDSNKRGFPAELLLDVLVVNLRYLILLWMRQPVRQAGASESPDGRQLVAMNA</sequence>
<gene>
    <name evidence="1" type="ORF">GTOL_11050</name>
</gene>
<keyword evidence="2" id="KW-1185">Reference proteome</keyword>
<dbReference type="AlphaFoldDB" id="A0A916J4D0"/>
<evidence type="ECO:0000313" key="2">
    <source>
        <dbReference type="Proteomes" id="UP000742786"/>
    </source>
</evidence>
<evidence type="ECO:0008006" key="3">
    <source>
        <dbReference type="Google" id="ProtNLM"/>
    </source>
</evidence>
<protein>
    <recommendedName>
        <fullName evidence="3">PAS domain-containing protein</fullName>
    </recommendedName>
</protein>